<evidence type="ECO:0000313" key="16">
    <source>
        <dbReference type="Proteomes" id="UP000434957"/>
    </source>
</evidence>
<dbReference type="GO" id="GO:0006265">
    <property type="term" value="P:DNA topological change"/>
    <property type="evidence" value="ECO:0007669"/>
    <property type="project" value="UniProtKB-UniRule"/>
</dbReference>
<comment type="caution">
    <text evidence="14">The sequence shown here is derived from an EMBL/GenBank/DDBJ whole genome shotgun (WGS) entry which is preliminary data.</text>
</comment>
<evidence type="ECO:0000256" key="10">
    <source>
        <dbReference type="SAM" id="Coils"/>
    </source>
</evidence>
<dbReference type="InterPro" id="IPR025834">
    <property type="entry name" value="TopoI_C_dom"/>
</dbReference>
<dbReference type="PROSITE" id="PS00176">
    <property type="entry name" value="TOPO_IB_1"/>
    <property type="match status" value="1"/>
</dbReference>
<proteinExistence type="inferred from homology"/>
<dbReference type="SMART" id="SM00435">
    <property type="entry name" value="TOPEUc"/>
    <property type="match status" value="1"/>
</dbReference>
<evidence type="ECO:0000256" key="6">
    <source>
        <dbReference type="ARBA" id="ARBA00023125"/>
    </source>
</evidence>
<dbReference type="AlphaFoldDB" id="A0A6A4EFD1"/>
<dbReference type="EMBL" id="QXFT01001503">
    <property type="protein sequence ID" value="KAE9316973.1"/>
    <property type="molecule type" value="Genomic_DNA"/>
</dbReference>
<accession>A0A6A4EFD1</accession>
<dbReference type="PANTHER" id="PTHR10290:SF3">
    <property type="entry name" value="DNA TOPOISOMERASE 1"/>
    <property type="match status" value="1"/>
</dbReference>
<dbReference type="SUPFAM" id="SSF56741">
    <property type="entry name" value="Eukaryotic DNA topoisomerase I, N-terminal DNA-binding fragment"/>
    <property type="match status" value="1"/>
</dbReference>
<feature type="compositionally biased region" description="Low complexity" evidence="11">
    <location>
        <begin position="61"/>
        <end position="71"/>
    </location>
</feature>
<dbReference type="Gene3D" id="1.10.10.41">
    <property type="entry name" value="Yeast DNA topoisomerase - domain 1"/>
    <property type="match status" value="1"/>
</dbReference>
<sequence length="742" mass="83800">MDSDDDQIPISMLRKKSKPSTPSSKRNAARVVKQEKPRVIDEDSDSDSMPLVQLKKKASAVKKTSASSSKRASTDKKKASVKKETGVKRKATASASSAATSKSRKTKANSSASDSKTRVKREKGNNVRKLKVHSKAERLDMAIKAYRWWNAEELPEGIQWRTLEHNGVMFPPPYKPHNVPLVYNGKDVELTPSQEEIASFYAAIPKDGPQLGNPKTAKIFNKNFFTDFKKVMGKQHEVKTFEGCDFSKIAAHLEKLREEKKSMTKEEKLPEKEKREMEIFTNGFAFVDGHLEKVGNFRIEPPGLFRGRGEHPKTGTLKERVMPEDVTVNVGISDRVPICNVPGHAWKQVIHRDTVSWLAYWNENVMGGIKYVFFAASSSFKGKSDLAKYEKARRLKNCIDKIRRDYTKGLRAKDMFTKQRSTAMWVIDVLALRVGNEKGEDEADTVGCCSLRVEHMSFNDENCALSLSFLGKDSMPYNNTVELAQYGDVGKLVYQNLQKFCAKKGKNEEVFHELSVTELNKHLSSLMPGLSAKVFRTFNASFTLEKELPGPSGEELDPQGKMEVAPKVVLYNDANRKVAILCNHQRTAPKSFDTTLDKMNAQLDQLKDQLKDLKQMQTQIAKGKSSSIKLKKEKVETLSGDKDEDALAKKAQAHLFQRTPSADQVAKKIESWKKKIKALSLRLQDKTDNKEVALGTSKLNYMDPRITVAWCKRNEVPISAVFSKTLREKFVWAMDVDPDWEF</sequence>
<dbReference type="GO" id="GO:0005694">
    <property type="term" value="C:chromosome"/>
    <property type="evidence" value="ECO:0007669"/>
    <property type="project" value="InterPro"/>
</dbReference>
<dbReference type="GO" id="GO:0007059">
    <property type="term" value="P:chromosome segregation"/>
    <property type="evidence" value="ECO:0007669"/>
    <property type="project" value="TreeGrafter"/>
</dbReference>
<dbReference type="InterPro" id="IPR014711">
    <property type="entry name" value="TopoI_cat_a-hlx-sub_euk"/>
</dbReference>
<evidence type="ECO:0000256" key="9">
    <source>
        <dbReference type="PROSITE-ProRule" id="PRU01382"/>
    </source>
</evidence>
<dbReference type="SUPFAM" id="SSF56349">
    <property type="entry name" value="DNA breaking-rejoining enzymes"/>
    <property type="match status" value="1"/>
</dbReference>
<dbReference type="Proteomes" id="UP000434957">
    <property type="component" value="Unassembled WGS sequence"/>
</dbReference>
<keyword evidence="7 9" id="KW-0413">Isomerase</keyword>
<dbReference type="Proteomes" id="UP000429607">
    <property type="component" value="Unassembled WGS sequence"/>
</dbReference>
<evidence type="ECO:0000313" key="13">
    <source>
        <dbReference type="EMBL" id="KAE9003845.1"/>
    </source>
</evidence>
<evidence type="ECO:0000256" key="5">
    <source>
        <dbReference type="ARBA" id="ARBA00023029"/>
    </source>
</evidence>
<comment type="catalytic activity">
    <reaction evidence="1 9">
        <text>ATP-independent breakage of single-stranded DNA, followed by passage and rejoining.</text>
        <dbReference type="EC" id="5.6.2.1"/>
    </reaction>
</comment>
<dbReference type="Pfam" id="PF02919">
    <property type="entry name" value="Topoisom_I_N"/>
    <property type="match status" value="1"/>
</dbReference>
<evidence type="ECO:0000256" key="3">
    <source>
        <dbReference type="ARBA" id="ARBA00012891"/>
    </source>
</evidence>
<dbReference type="InterPro" id="IPR014727">
    <property type="entry name" value="TopoI_cat_a/b-sub_euk"/>
</dbReference>
<dbReference type="GO" id="GO:0005730">
    <property type="term" value="C:nucleolus"/>
    <property type="evidence" value="ECO:0007669"/>
    <property type="project" value="TreeGrafter"/>
</dbReference>
<dbReference type="PRINTS" id="PR00416">
    <property type="entry name" value="EUTPISMRASEI"/>
</dbReference>
<evidence type="ECO:0000259" key="12">
    <source>
        <dbReference type="SMART" id="SM00435"/>
    </source>
</evidence>
<organism evidence="14 16">
    <name type="scientific">Phytophthora rubi</name>
    <dbReference type="NCBI Taxonomy" id="129364"/>
    <lineage>
        <taxon>Eukaryota</taxon>
        <taxon>Sar</taxon>
        <taxon>Stramenopiles</taxon>
        <taxon>Oomycota</taxon>
        <taxon>Peronosporomycetes</taxon>
        <taxon>Peronosporales</taxon>
        <taxon>Peronosporaceae</taxon>
        <taxon>Phytophthora</taxon>
    </lineage>
</organism>
<feature type="compositionally biased region" description="Low complexity" evidence="11">
    <location>
        <begin position="92"/>
        <end position="101"/>
    </location>
</feature>
<gene>
    <name evidence="13" type="ORF">PR001_g17870</name>
    <name evidence="14" type="ORF">PR003_g18590</name>
</gene>
<evidence type="ECO:0000256" key="4">
    <source>
        <dbReference type="ARBA" id="ARBA00019632"/>
    </source>
</evidence>
<feature type="compositionally biased region" description="Basic and acidic residues" evidence="11">
    <location>
        <begin position="72"/>
        <end position="87"/>
    </location>
</feature>
<dbReference type="GO" id="GO:0003677">
    <property type="term" value="F:DNA binding"/>
    <property type="evidence" value="ECO:0007669"/>
    <property type="project" value="UniProtKB-UniRule"/>
</dbReference>
<evidence type="ECO:0000256" key="7">
    <source>
        <dbReference type="ARBA" id="ARBA00023235"/>
    </source>
</evidence>
<dbReference type="InterPro" id="IPR013030">
    <property type="entry name" value="DNA_topo_DNA_db_N_dom2"/>
</dbReference>
<keyword evidence="10" id="KW-0175">Coiled coil</keyword>
<name>A0A6A4EFD1_9STRA</name>
<dbReference type="EC" id="5.6.2.1" evidence="3"/>
<dbReference type="Gene3D" id="2.170.11.10">
    <property type="entry name" value="DNA Topoisomerase I, domain 2"/>
    <property type="match status" value="1"/>
</dbReference>
<dbReference type="Gene3D" id="1.10.132.10">
    <property type="match status" value="1"/>
</dbReference>
<dbReference type="InterPro" id="IPR008336">
    <property type="entry name" value="TopoI_DNA-bd_euk"/>
</dbReference>
<feature type="active site" description="O-(3'-phospho-DNA)-tyrosine intermediate" evidence="9">
    <location>
        <position position="701"/>
    </location>
</feature>
<keyword evidence="5 9" id="KW-0799">Topoisomerase</keyword>
<evidence type="ECO:0000313" key="15">
    <source>
        <dbReference type="Proteomes" id="UP000429607"/>
    </source>
</evidence>
<dbReference type="EMBL" id="QXFV01001524">
    <property type="protein sequence ID" value="KAE9003845.1"/>
    <property type="molecule type" value="Genomic_DNA"/>
</dbReference>
<dbReference type="InterPro" id="IPR013034">
    <property type="entry name" value="DNA_topo_DNA_db_N_dom1"/>
</dbReference>
<dbReference type="PROSITE" id="PS52038">
    <property type="entry name" value="TOPO_IB_2"/>
    <property type="match status" value="1"/>
</dbReference>
<feature type="compositionally biased region" description="Basic and acidic residues" evidence="11">
    <location>
        <begin position="32"/>
        <end position="41"/>
    </location>
</feature>
<dbReference type="InterPro" id="IPR036202">
    <property type="entry name" value="TopoI_DNA-bd_euk_N_sf"/>
</dbReference>
<evidence type="ECO:0000256" key="1">
    <source>
        <dbReference type="ARBA" id="ARBA00000213"/>
    </source>
</evidence>
<dbReference type="Gene3D" id="3.90.15.10">
    <property type="entry name" value="Topoisomerase I, Chain A, domain 3"/>
    <property type="match status" value="1"/>
</dbReference>
<dbReference type="InterPro" id="IPR018521">
    <property type="entry name" value="TopoIB_AS"/>
</dbReference>
<feature type="domain" description="DNA topoisomerase I eukaryotic-type" evidence="12">
    <location>
        <begin position="304"/>
        <end position="715"/>
    </location>
</feature>
<dbReference type="GO" id="GO:0003917">
    <property type="term" value="F:DNA topoisomerase type I (single strand cut, ATP-independent) activity"/>
    <property type="evidence" value="ECO:0007669"/>
    <property type="project" value="UniProtKB-UniRule"/>
</dbReference>
<dbReference type="Pfam" id="PF01028">
    <property type="entry name" value="Topoisom_I"/>
    <property type="match status" value="1"/>
</dbReference>
<feature type="coiled-coil region" evidence="10">
    <location>
        <begin position="662"/>
        <end position="689"/>
    </location>
</feature>
<dbReference type="GO" id="GO:0006260">
    <property type="term" value="P:DNA replication"/>
    <property type="evidence" value="ECO:0007669"/>
    <property type="project" value="TreeGrafter"/>
</dbReference>
<dbReference type="Pfam" id="PF14370">
    <property type="entry name" value="Topo_C_assoc"/>
    <property type="match status" value="1"/>
</dbReference>
<keyword evidence="6 9" id="KW-0238">DNA-binding</keyword>
<reference evidence="14 16" key="1">
    <citation type="submission" date="2018-08" db="EMBL/GenBank/DDBJ databases">
        <title>Genomic investigation of the strawberry pathogen Phytophthora fragariae indicates pathogenicity is determined by transcriptional variation in three key races.</title>
        <authorList>
            <person name="Adams T.M."/>
            <person name="Armitage A.D."/>
            <person name="Sobczyk M.K."/>
            <person name="Bates H.J."/>
            <person name="Dunwell J.M."/>
            <person name="Nellist C.F."/>
            <person name="Harrison R.J."/>
        </authorList>
    </citation>
    <scope>NUCLEOTIDE SEQUENCE [LARGE SCALE GENOMIC DNA]</scope>
    <source>
        <strain evidence="13 15">SCRP249</strain>
        <strain evidence="14 16">SCRP333</strain>
    </source>
</reference>
<keyword evidence="16" id="KW-1185">Reference proteome</keyword>
<feature type="region of interest" description="Disordered" evidence="11">
    <location>
        <begin position="1"/>
        <end position="131"/>
    </location>
</feature>
<evidence type="ECO:0000256" key="8">
    <source>
        <dbReference type="ARBA" id="ARBA00033297"/>
    </source>
</evidence>
<dbReference type="PANTHER" id="PTHR10290">
    <property type="entry name" value="DNA TOPOISOMERASE I"/>
    <property type="match status" value="1"/>
</dbReference>
<dbReference type="InterPro" id="IPR011010">
    <property type="entry name" value="DNA_brk_join_enz"/>
</dbReference>
<comment type="similarity">
    <text evidence="2 9">Belongs to the type IB topoisomerase family.</text>
</comment>
<dbReference type="InterPro" id="IPR013500">
    <property type="entry name" value="TopoI_cat_euk"/>
</dbReference>
<evidence type="ECO:0000256" key="11">
    <source>
        <dbReference type="SAM" id="MobiDB-lite"/>
    </source>
</evidence>
<dbReference type="InterPro" id="IPR001631">
    <property type="entry name" value="TopoI"/>
</dbReference>
<dbReference type="FunFam" id="3.90.15.10:FF:000007">
    <property type="entry name" value="DNA topoisomerase I"/>
    <property type="match status" value="1"/>
</dbReference>
<evidence type="ECO:0000313" key="14">
    <source>
        <dbReference type="EMBL" id="KAE9316973.1"/>
    </source>
</evidence>
<dbReference type="InterPro" id="IPR051062">
    <property type="entry name" value="Topoisomerase_IB"/>
</dbReference>
<dbReference type="InterPro" id="IPR013499">
    <property type="entry name" value="TopoI_euk"/>
</dbReference>
<feature type="compositionally biased region" description="Basic residues" evidence="11">
    <location>
        <begin position="118"/>
        <end position="131"/>
    </location>
</feature>
<evidence type="ECO:0000256" key="2">
    <source>
        <dbReference type="ARBA" id="ARBA00006645"/>
    </source>
</evidence>
<protein>
    <recommendedName>
        <fullName evidence="4">DNA topoisomerase 1</fullName>
        <ecNumber evidence="3">5.6.2.1</ecNumber>
    </recommendedName>
    <alternativeName>
        <fullName evidence="8">DNA topoisomerase I</fullName>
    </alternativeName>
</protein>